<reference evidence="3" key="1">
    <citation type="submission" date="2024-04" db="EMBL/GenBank/DDBJ databases">
        <title>Salinicola lusitanus LLJ914,a marine bacterium isolated from the Okinawa Trough.</title>
        <authorList>
            <person name="Li J."/>
        </authorList>
    </citation>
    <scope>NUCLEOTIDE SEQUENCE [LARGE SCALE GENOMIC DNA]</scope>
</reference>
<proteinExistence type="predicted"/>
<comment type="caution">
    <text evidence="2">The sequence shown here is derived from an EMBL/GenBank/DDBJ whole genome shotgun (WGS) entry which is preliminary data.</text>
</comment>
<accession>A0AAW0N3M8</accession>
<protein>
    <submittedName>
        <fullName evidence="2">Uncharacterized protein</fullName>
    </submittedName>
</protein>
<evidence type="ECO:0000313" key="2">
    <source>
        <dbReference type="EMBL" id="KAK7891224.1"/>
    </source>
</evidence>
<dbReference type="EMBL" id="JBBPFD010000017">
    <property type="protein sequence ID" value="KAK7891224.1"/>
    <property type="molecule type" value="Genomic_DNA"/>
</dbReference>
<dbReference type="Proteomes" id="UP001460270">
    <property type="component" value="Unassembled WGS sequence"/>
</dbReference>
<feature type="compositionally biased region" description="Basic and acidic residues" evidence="1">
    <location>
        <begin position="16"/>
        <end position="29"/>
    </location>
</feature>
<feature type="region of interest" description="Disordered" evidence="1">
    <location>
        <begin position="13"/>
        <end position="86"/>
    </location>
</feature>
<name>A0AAW0N3M8_9GOBI</name>
<keyword evidence="3" id="KW-1185">Reference proteome</keyword>
<gene>
    <name evidence="2" type="ORF">WMY93_023187</name>
</gene>
<evidence type="ECO:0000313" key="3">
    <source>
        <dbReference type="Proteomes" id="UP001460270"/>
    </source>
</evidence>
<sequence>MVVSEGLVRRLWRSRLIPDREEDNGKGDNDELCGTNPEKIPKTEFRAMTPSGSPVWPAGDRGAPGVTADQDGGALGSQGQDSDSRTVTCCLFKDRDHSELPGDPARASSPAGALMKRSKRCHALCWSRSSKPRLTAS</sequence>
<dbReference type="AlphaFoldDB" id="A0AAW0N3M8"/>
<evidence type="ECO:0000256" key="1">
    <source>
        <dbReference type="SAM" id="MobiDB-lite"/>
    </source>
</evidence>
<feature type="region of interest" description="Disordered" evidence="1">
    <location>
        <begin position="95"/>
        <end position="114"/>
    </location>
</feature>
<feature type="compositionally biased region" description="Polar residues" evidence="1">
    <location>
        <begin position="77"/>
        <end position="86"/>
    </location>
</feature>
<organism evidence="2 3">
    <name type="scientific">Mugilogobius chulae</name>
    <name type="common">yellowstripe goby</name>
    <dbReference type="NCBI Taxonomy" id="88201"/>
    <lineage>
        <taxon>Eukaryota</taxon>
        <taxon>Metazoa</taxon>
        <taxon>Chordata</taxon>
        <taxon>Craniata</taxon>
        <taxon>Vertebrata</taxon>
        <taxon>Euteleostomi</taxon>
        <taxon>Actinopterygii</taxon>
        <taxon>Neopterygii</taxon>
        <taxon>Teleostei</taxon>
        <taxon>Neoteleostei</taxon>
        <taxon>Acanthomorphata</taxon>
        <taxon>Gobiaria</taxon>
        <taxon>Gobiiformes</taxon>
        <taxon>Gobioidei</taxon>
        <taxon>Gobiidae</taxon>
        <taxon>Gobionellinae</taxon>
        <taxon>Mugilogobius</taxon>
    </lineage>
</organism>